<sequence>MAAEGAGNVKAQTGTAYLQISWRFQCVVSFAFHPSRRPWKRSVLVLHIGTAFAIGDRVGLFNSKHGAWSKQRPHQRDAECTAV</sequence>
<dbReference type="Proteomes" id="UP001497472">
    <property type="component" value="Unassembled WGS sequence"/>
</dbReference>
<dbReference type="AlphaFoldDB" id="A0AAV1IWQ7"/>
<proteinExistence type="predicted"/>
<gene>
    <name evidence="1" type="ORF">LNINA_LOCUS840</name>
</gene>
<dbReference type="EMBL" id="CAVLEF010000001">
    <property type="protein sequence ID" value="CAK1540819.1"/>
    <property type="molecule type" value="Genomic_DNA"/>
</dbReference>
<keyword evidence="2" id="KW-1185">Reference proteome</keyword>
<accession>A0AAV1IWQ7</accession>
<name>A0AAV1IWQ7_9NEOP</name>
<comment type="caution">
    <text evidence="1">The sequence shown here is derived from an EMBL/GenBank/DDBJ whole genome shotgun (WGS) entry which is preliminary data.</text>
</comment>
<protein>
    <submittedName>
        <fullName evidence="1">Uncharacterized protein</fullName>
    </submittedName>
</protein>
<evidence type="ECO:0000313" key="2">
    <source>
        <dbReference type="Proteomes" id="UP001497472"/>
    </source>
</evidence>
<organism evidence="1 2">
    <name type="scientific">Leptosia nina</name>
    <dbReference type="NCBI Taxonomy" id="320188"/>
    <lineage>
        <taxon>Eukaryota</taxon>
        <taxon>Metazoa</taxon>
        <taxon>Ecdysozoa</taxon>
        <taxon>Arthropoda</taxon>
        <taxon>Hexapoda</taxon>
        <taxon>Insecta</taxon>
        <taxon>Pterygota</taxon>
        <taxon>Neoptera</taxon>
        <taxon>Endopterygota</taxon>
        <taxon>Lepidoptera</taxon>
        <taxon>Glossata</taxon>
        <taxon>Ditrysia</taxon>
        <taxon>Papilionoidea</taxon>
        <taxon>Pieridae</taxon>
        <taxon>Pierinae</taxon>
        <taxon>Leptosia</taxon>
    </lineage>
</organism>
<evidence type="ECO:0000313" key="1">
    <source>
        <dbReference type="EMBL" id="CAK1540819.1"/>
    </source>
</evidence>
<reference evidence="1 2" key="1">
    <citation type="submission" date="2023-11" db="EMBL/GenBank/DDBJ databases">
        <authorList>
            <person name="Okamura Y."/>
        </authorList>
    </citation>
    <scope>NUCLEOTIDE SEQUENCE [LARGE SCALE GENOMIC DNA]</scope>
</reference>